<comment type="subcellular location">
    <subcellularLocation>
        <location evidence="1">Cell envelope</location>
    </subcellularLocation>
</comment>
<dbReference type="InterPro" id="IPR001638">
    <property type="entry name" value="Solute-binding_3/MltF_N"/>
</dbReference>
<evidence type="ECO:0000313" key="9">
    <source>
        <dbReference type="Proteomes" id="UP001304769"/>
    </source>
</evidence>
<dbReference type="CDD" id="cd01004">
    <property type="entry name" value="PBP2_MidA_like"/>
    <property type="match status" value="1"/>
</dbReference>
<dbReference type="PROSITE" id="PS01039">
    <property type="entry name" value="SBP_BACTERIAL_3"/>
    <property type="match status" value="1"/>
</dbReference>
<feature type="chain" id="PRO_5047455888" evidence="6">
    <location>
        <begin position="29"/>
        <end position="313"/>
    </location>
</feature>
<dbReference type="InterPro" id="IPR018313">
    <property type="entry name" value="SBP_3_CS"/>
</dbReference>
<dbReference type="SUPFAM" id="SSF53850">
    <property type="entry name" value="Periplasmic binding protein-like II"/>
    <property type="match status" value="1"/>
</dbReference>
<evidence type="ECO:0000256" key="2">
    <source>
        <dbReference type="ARBA" id="ARBA00010333"/>
    </source>
</evidence>
<dbReference type="SMART" id="SM00062">
    <property type="entry name" value="PBPb"/>
    <property type="match status" value="1"/>
</dbReference>
<feature type="signal peptide" evidence="6">
    <location>
        <begin position="1"/>
        <end position="28"/>
    </location>
</feature>
<dbReference type="EMBL" id="JAYGGQ010000001">
    <property type="protein sequence ID" value="MEA5453639.1"/>
    <property type="molecule type" value="Genomic_DNA"/>
</dbReference>
<dbReference type="PANTHER" id="PTHR35936:SF17">
    <property type="entry name" value="ARGININE-BINDING EXTRACELLULAR PROTEIN ARTP"/>
    <property type="match status" value="1"/>
</dbReference>
<sequence length="313" mass="31869">MTFTTKLAVKSAVVLAASALALTACTNASETGGGAQPSGSGSAGASFDPSSVKKDDSLASQVPAAIKSKGTLTVGSDTTYAPAEFLGGSDNHTPMGYDVDLAKAIGATLGLKVDVETAEFTGILPALGPKYDLGISSFTITKERLGAVNFVSYFNAGVSWAVQKGNPKKFSVDDVCGKSVGVQTGTTEADEVKALSDKCTAGGKKAVDIVSLDKQTDLNTRLVNGALDAMSADSPVISYAITQTNGAVEKIGDTTEVAPEGIAIAKGDTALADLIQKTVTKLIADGTYKKILDTWNNSEGAVTKAELNPSVSS</sequence>
<reference evidence="8 9" key="1">
    <citation type="submission" date="2023-12" db="EMBL/GenBank/DDBJ databases">
        <title>Sinomonas terricola sp. nov, isolated from litchi orchard soil in Guangdong, PR China.</title>
        <authorList>
            <person name="Jiaxin W."/>
            <person name="Yang Z."/>
            <person name="Honghui Z."/>
        </authorList>
    </citation>
    <scope>NUCLEOTIDE SEQUENCE [LARGE SCALE GENOMIC DNA]</scope>
    <source>
        <strain evidence="8 9">JGH33</strain>
    </source>
</reference>
<dbReference type="PROSITE" id="PS51257">
    <property type="entry name" value="PROKAR_LIPOPROTEIN"/>
    <property type="match status" value="1"/>
</dbReference>
<name>A0ABU5T1W5_9MICC</name>
<evidence type="ECO:0000256" key="3">
    <source>
        <dbReference type="ARBA" id="ARBA00022729"/>
    </source>
</evidence>
<gene>
    <name evidence="8" type="ORF">SPF06_02785</name>
</gene>
<keyword evidence="3 6" id="KW-0732">Signal</keyword>
<dbReference type="Pfam" id="PF00497">
    <property type="entry name" value="SBP_bac_3"/>
    <property type="match status" value="1"/>
</dbReference>
<accession>A0ABU5T1W5</accession>
<evidence type="ECO:0000256" key="4">
    <source>
        <dbReference type="RuleBase" id="RU003744"/>
    </source>
</evidence>
<evidence type="ECO:0000256" key="5">
    <source>
        <dbReference type="SAM" id="MobiDB-lite"/>
    </source>
</evidence>
<evidence type="ECO:0000256" key="6">
    <source>
        <dbReference type="SAM" id="SignalP"/>
    </source>
</evidence>
<comment type="caution">
    <text evidence="8">The sequence shown here is derived from an EMBL/GenBank/DDBJ whole genome shotgun (WGS) entry which is preliminary data.</text>
</comment>
<evidence type="ECO:0000313" key="8">
    <source>
        <dbReference type="EMBL" id="MEA5453639.1"/>
    </source>
</evidence>
<proteinExistence type="inferred from homology"/>
<dbReference type="PANTHER" id="PTHR35936">
    <property type="entry name" value="MEMBRANE-BOUND LYTIC MUREIN TRANSGLYCOSYLASE F"/>
    <property type="match status" value="1"/>
</dbReference>
<keyword evidence="9" id="KW-1185">Reference proteome</keyword>
<protein>
    <submittedName>
        <fullName evidence="8">ABC transporter substrate-binding protein</fullName>
    </submittedName>
</protein>
<dbReference type="RefSeq" id="WP_323277391.1">
    <property type="nucleotide sequence ID" value="NZ_JAYGGQ010000001.1"/>
</dbReference>
<feature type="domain" description="Solute-binding protein family 3/N-terminal" evidence="7">
    <location>
        <begin position="71"/>
        <end position="299"/>
    </location>
</feature>
<dbReference type="Proteomes" id="UP001304769">
    <property type="component" value="Unassembled WGS sequence"/>
</dbReference>
<organism evidence="8 9">
    <name type="scientific">Sinomonas terricola</name>
    <dbReference type="NCBI Taxonomy" id="3110330"/>
    <lineage>
        <taxon>Bacteria</taxon>
        <taxon>Bacillati</taxon>
        <taxon>Actinomycetota</taxon>
        <taxon>Actinomycetes</taxon>
        <taxon>Micrococcales</taxon>
        <taxon>Micrococcaceae</taxon>
        <taxon>Sinomonas</taxon>
    </lineage>
</organism>
<dbReference type="Gene3D" id="3.40.190.10">
    <property type="entry name" value="Periplasmic binding protein-like II"/>
    <property type="match status" value="2"/>
</dbReference>
<feature type="compositionally biased region" description="Low complexity" evidence="5">
    <location>
        <begin position="37"/>
        <end position="50"/>
    </location>
</feature>
<feature type="region of interest" description="Disordered" evidence="5">
    <location>
        <begin position="30"/>
        <end position="55"/>
    </location>
</feature>
<evidence type="ECO:0000259" key="7">
    <source>
        <dbReference type="SMART" id="SM00062"/>
    </source>
</evidence>
<comment type="similarity">
    <text evidence="2 4">Belongs to the bacterial solute-binding protein 3 family.</text>
</comment>
<evidence type="ECO:0000256" key="1">
    <source>
        <dbReference type="ARBA" id="ARBA00004196"/>
    </source>
</evidence>